<dbReference type="InterPro" id="IPR013736">
    <property type="entry name" value="Xaa-Pro_dipept_C"/>
</dbReference>
<dbReference type="GO" id="GO:0072330">
    <property type="term" value="P:monocarboxylic acid biosynthetic process"/>
    <property type="evidence" value="ECO:0007669"/>
    <property type="project" value="UniProtKB-ARBA"/>
</dbReference>
<dbReference type="InterPro" id="IPR008979">
    <property type="entry name" value="Galactose-bd-like_sf"/>
</dbReference>
<dbReference type="GO" id="GO:0017000">
    <property type="term" value="P:antibiotic biosynthetic process"/>
    <property type="evidence" value="ECO:0007669"/>
    <property type="project" value="UniProtKB-ARBA"/>
</dbReference>
<evidence type="ECO:0000259" key="2">
    <source>
        <dbReference type="SMART" id="SM00939"/>
    </source>
</evidence>
<dbReference type="STRING" id="1316194.A0A1Q5T4R7"/>
<dbReference type="SUPFAM" id="SSF49785">
    <property type="entry name" value="Galactose-binding domain-like"/>
    <property type="match status" value="1"/>
</dbReference>
<dbReference type="EMBL" id="MNBE01000706">
    <property type="protein sequence ID" value="OKO95220.1"/>
    <property type="molecule type" value="Genomic_DNA"/>
</dbReference>
<dbReference type="PANTHER" id="PTHR43056:SF10">
    <property type="entry name" value="COCE_NOND FAMILY, PUTATIVE (AFU_ORTHOLOGUE AFUA_7G00600)-RELATED"/>
    <property type="match status" value="1"/>
</dbReference>
<keyword evidence="1" id="KW-0378">Hydrolase</keyword>
<dbReference type="NCBIfam" id="TIGR00976">
    <property type="entry name" value="CocE_NonD"/>
    <property type="match status" value="1"/>
</dbReference>
<dbReference type="AlphaFoldDB" id="A0A1Q5T4R7"/>
<dbReference type="Gene3D" id="2.60.120.260">
    <property type="entry name" value="Galactose-binding domain-like"/>
    <property type="match status" value="1"/>
</dbReference>
<evidence type="ECO:0000313" key="4">
    <source>
        <dbReference type="Proteomes" id="UP000186955"/>
    </source>
</evidence>
<dbReference type="SUPFAM" id="SSF53474">
    <property type="entry name" value="alpha/beta-Hydrolases"/>
    <property type="match status" value="1"/>
</dbReference>
<dbReference type="InterPro" id="IPR005674">
    <property type="entry name" value="CocE/Ser_esterase"/>
</dbReference>
<dbReference type="SMART" id="SM00939">
    <property type="entry name" value="PepX_C"/>
    <property type="match status" value="1"/>
</dbReference>
<dbReference type="Gene3D" id="3.40.50.1820">
    <property type="entry name" value="alpha/beta hydrolase"/>
    <property type="match status" value="1"/>
</dbReference>
<dbReference type="InterPro" id="IPR000383">
    <property type="entry name" value="Xaa-Pro-like_dom"/>
</dbReference>
<accession>A0A1Q5T4R7</accession>
<dbReference type="InterPro" id="IPR050585">
    <property type="entry name" value="Xaa-Pro_dipeptidyl-ppase/CocE"/>
</dbReference>
<dbReference type="Pfam" id="PF02129">
    <property type="entry name" value="Peptidase_S15"/>
    <property type="match status" value="1"/>
</dbReference>
<dbReference type="GO" id="GO:0008239">
    <property type="term" value="F:dipeptidyl-peptidase activity"/>
    <property type="evidence" value="ECO:0007669"/>
    <property type="project" value="InterPro"/>
</dbReference>
<evidence type="ECO:0000313" key="3">
    <source>
        <dbReference type="EMBL" id="OKO95220.1"/>
    </source>
</evidence>
<reference evidence="3 4" key="1">
    <citation type="submission" date="2016-10" db="EMBL/GenBank/DDBJ databases">
        <title>Genome sequence of the ascomycete fungus Penicillium subrubescens.</title>
        <authorList>
            <person name="De Vries R.P."/>
            <person name="Peng M."/>
            <person name="Dilokpimol A."/>
            <person name="Hilden K."/>
            <person name="Makela M.R."/>
            <person name="Grigoriev I."/>
            <person name="Riley R."/>
            <person name="Granchi Z."/>
        </authorList>
    </citation>
    <scope>NUCLEOTIDE SEQUENCE [LARGE SCALE GENOMIC DNA]</scope>
    <source>
        <strain evidence="3 4">CBS 132785</strain>
    </source>
</reference>
<proteinExistence type="predicted"/>
<evidence type="ECO:0000256" key="1">
    <source>
        <dbReference type="ARBA" id="ARBA00022801"/>
    </source>
</evidence>
<protein>
    <submittedName>
        <fullName evidence="3">Cocaine esterase</fullName>
    </submittedName>
</protein>
<dbReference type="Gene3D" id="1.10.3020.20">
    <property type="match status" value="1"/>
</dbReference>
<keyword evidence="4" id="KW-1185">Reference proteome</keyword>
<dbReference type="InterPro" id="IPR029058">
    <property type="entry name" value="AB_hydrolase_fold"/>
</dbReference>
<dbReference type="PANTHER" id="PTHR43056">
    <property type="entry name" value="PEPTIDASE S9 PROLYL OLIGOPEPTIDASE"/>
    <property type="match status" value="1"/>
</dbReference>
<dbReference type="Pfam" id="PF08530">
    <property type="entry name" value="PepX_C"/>
    <property type="match status" value="1"/>
</dbReference>
<sequence length="577" mass="64934">MSLDFDPVETIFQSSKKPESAGTGYSGLDTSRVFLSEGHCRTPECRPLPVPLIWDRDVPLRMRDGVYIRVDIFRPQDSTAKLPALMAWSPYGKTGAGVAKSTLSGYEKWEAPDPVEWCARGYAVVNADARGVFDSEGHIRWLGIGEGQDGYDAIEEIAKLPWSNGRVALAGNSWLAMAQWFIAAENPPHLTCIAPLEGATDFYRETLCRGGVPFKPFWDMLRTCLVGRNLVEDPVAMIEKYPEWNAYWEDKRARLDKISIPAYILASYSTMIHTEGSFRGFEEISSKDKWLTIHATQEWFDLYSKERIEDLACFFDFYMKDCSNGWKNTPRVRASILPFNKDAMTNIPFSSWPPRETEYRKLYLQASNTLSEESTSSFSNKVSYPADLLGTQGGNESGELSFSYTFKTSKRLLGYSKAVLFLSADQADDMDVFVQLRKADIHGNLLEHLNIPLKDLKLSNINEVEQINPLKYLGPPGILRASHAQLDSTLSTEFHPVYTHRDPQKITPGQIVKLEISIWPTGISFEAGESLVLRIGGHAQVLAEFSALRGKWLSENKGTNFVHFGGEHLSYICIPFV</sequence>
<feature type="domain" description="Xaa-Pro dipeptidyl-peptidase C-terminal" evidence="2">
    <location>
        <begin position="312"/>
        <end position="573"/>
    </location>
</feature>
<comment type="caution">
    <text evidence="3">The sequence shown here is derived from an EMBL/GenBank/DDBJ whole genome shotgun (WGS) entry which is preliminary data.</text>
</comment>
<name>A0A1Q5T4R7_9EURO</name>
<organism evidence="3 4">
    <name type="scientific">Penicillium subrubescens</name>
    <dbReference type="NCBI Taxonomy" id="1316194"/>
    <lineage>
        <taxon>Eukaryota</taxon>
        <taxon>Fungi</taxon>
        <taxon>Dikarya</taxon>
        <taxon>Ascomycota</taxon>
        <taxon>Pezizomycotina</taxon>
        <taxon>Eurotiomycetes</taxon>
        <taxon>Eurotiomycetidae</taxon>
        <taxon>Eurotiales</taxon>
        <taxon>Aspergillaceae</taxon>
        <taxon>Penicillium</taxon>
    </lineage>
</organism>
<dbReference type="Proteomes" id="UP000186955">
    <property type="component" value="Unassembled WGS sequence"/>
</dbReference>
<gene>
    <name evidence="3" type="ORF">PENSUB_11299</name>
</gene>